<reference evidence="2 3" key="1">
    <citation type="submission" date="2018-04" db="EMBL/GenBank/DDBJ databases">
        <title>Genomic Encyclopedia of Type Strains, Phase III (KMG-III): the genomes of soil and plant-associated and newly described type strains.</title>
        <authorList>
            <person name="Whitman W."/>
        </authorList>
    </citation>
    <scope>NUCLEOTIDE SEQUENCE [LARGE SCALE GENOMIC DNA]</scope>
    <source>
        <strain evidence="2 3">NW12</strain>
    </source>
</reference>
<protein>
    <submittedName>
        <fullName evidence="2">AAA ATPase-like protein</fullName>
    </submittedName>
</protein>
<dbReference type="EMBL" id="PZZN01000001">
    <property type="protein sequence ID" value="PTM47426.1"/>
    <property type="molecule type" value="Genomic_DNA"/>
</dbReference>
<dbReference type="PANTHER" id="PTHR34301:SF8">
    <property type="entry name" value="ATPASE DOMAIN-CONTAINING PROTEIN"/>
    <property type="match status" value="1"/>
</dbReference>
<dbReference type="Pfam" id="PF13191">
    <property type="entry name" value="AAA_16"/>
    <property type="match status" value="1"/>
</dbReference>
<gene>
    <name evidence="2" type="ORF">C8J24_0823</name>
</gene>
<feature type="domain" description="AAA+ ATPase" evidence="1">
    <location>
        <begin position="93"/>
        <end position="260"/>
    </location>
</feature>
<evidence type="ECO:0000313" key="3">
    <source>
        <dbReference type="Proteomes" id="UP000240996"/>
    </source>
</evidence>
<proteinExistence type="predicted"/>
<accession>A0A2T4YUE3</accession>
<dbReference type="InterPro" id="IPR027417">
    <property type="entry name" value="P-loop_NTPase"/>
</dbReference>
<evidence type="ECO:0000313" key="2">
    <source>
        <dbReference type="EMBL" id="PTM47426.1"/>
    </source>
</evidence>
<sequence length="437" mass="47148">MLKSWIASLTRWLDGRGWAEPPVIELTHRYTPPAAPVVDLPADPAPASTATRLIGDRRRIADTFDAARPVRTRGELFGRAVELDHLLAATLDFHQHAVIHGARGSGKTSLVRVLGEHADESGAVVLYFACEPHATFADIIRLYLDALPPAAFAPGGQRAFAQKLEQMPENFGPRAFVDLVADRVTAPTILIFDEFDRIEDASVKSDVAAAMKLLSDALVPVLFVLVGIARTVSDVVAGHPSLRRHMRIVSLGRIGADSVDALIARGEANTGVRFDTDARAMIADAACGSPYHLRMLAGHSSLAAVSSDADIVTKAHTRTGFVDAFSHWAQMNEPDARLFAKVVLGCTLEQRDALEALARAAATMDVVLLDTDRYDRAISMLDPALVRERGNDGEHDGVYFRDSTAPQMLIALLMTTPVSTTAARLGAPQESNLANTR</sequence>
<dbReference type="RefSeq" id="WP_107930472.1">
    <property type="nucleotide sequence ID" value="NZ_JAPZPT010000002.1"/>
</dbReference>
<name>A0A2T4YUE3_9SPHN</name>
<evidence type="ECO:0000259" key="1">
    <source>
        <dbReference type="SMART" id="SM00382"/>
    </source>
</evidence>
<comment type="caution">
    <text evidence="2">The sequence shown here is derived from an EMBL/GenBank/DDBJ whole genome shotgun (WGS) entry which is preliminary data.</text>
</comment>
<dbReference type="SUPFAM" id="SSF52540">
    <property type="entry name" value="P-loop containing nucleoside triphosphate hydrolases"/>
    <property type="match status" value="1"/>
</dbReference>
<dbReference type="PANTHER" id="PTHR34301">
    <property type="entry name" value="DNA-BINDING PROTEIN-RELATED"/>
    <property type="match status" value="1"/>
</dbReference>
<dbReference type="InterPro" id="IPR003593">
    <property type="entry name" value="AAA+_ATPase"/>
</dbReference>
<dbReference type="Gene3D" id="3.40.50.300">
    <property type="entry name" value="P-loop containing nucleotide triphosphate hydrolases"/>
    <property type="match status" value="1"/>
</dbReference>
<dbReference type="Proteomes" id="UP000240996">
    <property type="component" value="Unassembled WGS sequence"/>
</dbReference>
<dbReference type="InterPro" id="IPR041664">
    <property type="entry name" value="AAA_16"/>
</dbReference>
<keyword evidence="3" id="KW-1185">Reference proteome</keyword>
<organism evidence="2 3">
    <name type="scientific">Sphingomonas aerolata</name>
    <dbReference type="NCBI Taxonomy" id="185951"/>
    <lineage>
        <taxon>Bacteria</taxon>
        <taxon>Pseudomonadati</taxon>
        <taxon>Pseudomonadota</taxon>
        <taxon>Alphaproteobacteria</taxon>
        <taxon>Sphingomonadales</taxon>
        <taxon>Sphingomonadaceae</taxon>
        <taxon>Sphingomonas</taxon>
    </lineage>
</organism>
<dbReference type="SMART" id="SM00382">
    <property type="entry name" value="AAA"/>
    <property type="match status" value="1"/>
</dbReference>
<dbReference type="AlphaFoldDB" id="A0A2T4YUE3"/>